<dbReference type="AlphaFoldDB" id="A0A9P1I7J5"/>
<reference evidence="2" key="1">
    <citation type="submission" date="2022-11" db="EMBL/GenBank/DDBJ databases">
        <authorList>
            <person name="Kikuchi T."/>
        </authorList>
    </citation>
    <scope>NUCLEOTIDE SEQUENCE</scope>
    <source>
        <strain evidence="2">PS1010</strain>
    </source>
</reference>
<gene>
    <name evidence="2" type="ORF">CAMP_LOCUS2376</name>
</gene>
<comment type="caution">
    <text evidence="2">The sequence shown here is derived from an EMBL/GenBank/DDBJ whole genome shotgun (WGS) entry which is preliminary data.</text>
</comment>
<proteinExistence type="predicted"/>
<dbReference type="SMART" id="SM00595">
    <property type="entry name" value="MADF"/>
    <property type="match status" value="1"/>
</dbReference>
<dbReference type="InterPro" id="IPR006578">
    <property type="entry name" value="MADF-dom"/>
</dbReference>
<feature type="domain" description="MADF" evidence="1">
    <location>
        <begin position="101"/>
        <end position="186"/>
    </location>
</feature>
<accession>A0A9P1I7J5</accession>
<dbReference type="OrthoDB" id="5790549at2759"/>
<evidence type="ECO:0000259" key="1">
    <source>
        <dbReference type="PROSITE" id="PS51029"/>
    </source>
</evidence>
<evidence type="ECO:0000313" key="2">
    <source>
        <dbReference type="EMBL" id="CAI5439739.1"/>
    </source>
</evidence>
<keyword evidence="3" id="KW-1185">Reference proteome</keyword>
<sequence length="301" mass="35000">MLPAEFHEVNEKIRILQKELPVDWLVRAHNVRSLDELVQLYTWQKQWADENLSVILKILQDYEKNGGYPDAANNPPILAKKHQKLSSSDQDLPEVYEFVCDFFAMLQNEPVIWDRENAANFGNHRQMRQSWCNLSLKLGGWGAMQHVQMIKSIYRRKRDQYNLDVMKMGKPFQYEEQLKFLRPVIEMANSRNSPIQIGLDEYVNMTTCAEIEYDSEIEYAPPPTQEVMRTVEDFIDQMRFLYGDVAAAEYMQICCNDVISNKEAIAMQGLNDCDWARSYATQNQPSTSNSALKFEESTEGV</sequence>
<evidence type="ECO:0000313" key="3">
    <source>
        <dbReference type="Proteomes" id="UP001152747"/>
    </source>
</evidence>
<name>A0A9P1I7J5_9PELO</name>
<dbReference type="Proteomes" id="UP001152747">
    <property type="component" value="Unassembled WGS sequence"/>
</dbReference>
<protein>
    <recommendedName>
        <fullName evidence="1">MADF domain-containing protein</fullName>
    </recommendedName>
</protein>
<dbReference type="EMBL" id="CANHGI010000001">
    <property type="protein sequence ID" value="CAI5439739.1"/>
    <property type="molecule type" value="Genomic_DNA"/>
</dbReference>
<dbReference type="PROSITE" id="PS51029">
    <property type="entry name" value="MADF"/>
    <property type="match status" value="1"/>
</dbReference>
<organism evidence="2 3">
    <name type="scientific">Caenorhabditis angaria</name>
    <dbReference type="NCBI Taxonomy" id="860376"/>
    <lineage>
        <taxon>Eukaryota</taxon>
        <taxon>Metazoa</taxon>
        <taxon>Ecdysozoa</taxon>
        <taxon>Nematoda</taxon>
        <taxon>Chromadorea</taxon>
        <taxon>Rhabditida</taxon>
        <taxon>Rhabditina</taxon>
        <taxon>Rhabditomorpha</taxon>
        <taxon>Rhabditoidea</taxon>
        <taxon>Rhabditidae</taxon>
        <taxon>Peloderinae</taxon>
        <taxon>Caenorhabditis</taxon>
    </lineage>
</organism>